<keyword evidence="3" id="KW-0813">Transport</keyword>
<protein>
    <recommendedName>
        <fullName evidence="12">Ureide permease 2</fullName>
    </recommendedName>
</protein>
<feature type="transmembrane region" description="Helical" evidence="9">
    <location>
        <begin position="12"/>
        <end position="31"/>
    </location>
</feature>
<dbReference type="InterPro" id="IPR030189">
    <property type="entry name" value="UPS_plant"/>
</dbReference>
<feature type="transmembrane region" description="Helical" evidence="9">
    <location>
        <begin position="353"/>
        <end position="373"/>
    </location>
</feature>
<keyword evidence="8 9" id="KW-0472">Membrane</keyword>
<keyword evidence="5" id="KW-0547">Nucleotide-binding</keyword>
<name>A0A5J9WQC3_9POAL</name>
<evidence type="ECO:0008006" key="12">
    <source>
        <dbReference type="Google" id="ProtNLM"/>
    </source>
</evidence>
<feature type="transmembrane region" description="Helical" evidence="9">
    <location>
        <begin position="412"/>
        <end position="432"/>
    </location>
</feature>
<keyword evidence="6" id="KW-0067">ATP-binding</keyword>
<feature type="transmembrane region" description="Helical" evidence="9">
    <location>
        <begin position="268"/>
        <end position="292"/>
    </location>
</feature>
<reference evidence="10 11" key="1">
    <citation type="journal article" date="2019" name="Sci. Rep.">
        <title>A high-quality genome of Eragrostis curvula grass provides insights into Poaceae evolution and supports new strategies to enhance forage quality.</title>
        <authorList>
            <person name="Carballo J."/>
            <person name="Santos B.A.C.M."/>
            <person name="Zappacosta D."/>
            <person name="Garbus I."/>
            <person name="Selva J.P."/>
            <person name="Gallo C.A."/>
            <person name="Diaz A."/>
            <person name="Albertini E."/>
            <person name="Caccamo M."/>
            <person name="Echenique V."/>
        </authorList>
    </citation>
    <scope>NUCLEOTIDE SEQUENCE [LARGE SCALE GENOMIC DNA]</scope>
    <source>
        <strain evidence="11">cv. Victoria</strain>
        <tissue evidence="10">Leaf</tissue>
    </source>
</reference>
<evidence type="ECO:0000256" key="8">
    <source>
        <dbReference type="ARBA" id="ARBA00023136"/>
    </source>
</evidence>
<evidence type="ECO:0000256" key="4">
    <source>
        <dbReference type="ARBA" id="ARBA00022692"/>
    </source>
</evidence>
<evidence type="ECO:0000313" key="11">
    <source>
        <dbReference type="Proteomes" id="UP000324897"/>
    </source>
</evidence>
<feature type="transmembrane region" description="Helical" evidence="9">
    <location>
        <begin position="379"/>
        <end position="400"/>
    </location>
</feature>
<dbReference type="GO" id="GO:0005524">
    <property type="term" value="F:ATP binding"/>
    <property type="evidence" value="ECO:0007669"/>
    <property type="project" value="UniProtKB-KW"/>
</dbReference>
<dbReference type="PANTHER" id="PTHR31081">
    <property type="entry name" value="UREIDE PERMEASE 1-RELATED-RELATED"/>
    <property type="match status" value="1"/>
</dbReference>
<dbReference type="GO" id="GO:0005274">
    <property type="term" value="F:allantoin:proton symporter activity"/>
    <property type="evidence" value="ECO:0007669"/>
    <property type="project" value="TreeGrafter"/>
</dbReference>
<evidence type="ECO:0000256" key="6">
    <source>
        <dbReference type="ARBA" id="ARBA00022840"/>
    </source>
</evidence>
<evidence type="ECO:0000313" key="10">
    <source>
        <dbReference type="EMBL" id="TVU50095.1"/>
    </source>
</evidence>
<accession>A0A5J9WQC3</accession>
<evidence type="ECO:0000256" key="3">
    <source>
        <dbReference type="ARBA" id="ARBA00022448"/>
    </source>
</evidence>
<dbReference type="GO" id="GO:0015505">
    <property type="term" value="F:uracil:monoatomic cation symporter activity"/>
    <property type="evidence" value="ECO:0007669"/>
    <property type="project" value="TreeGrafter"/>
</dbReference>
<dbReference type="Pfam" id="PF07168">
    <property type="entry name" value="Ureide_permease"/>
    <property type="match status" value="1"/>
</dbReference>
<dbReference type="AlphaFoldDB" id="A0A5J9WQC3"/>
<dbReference type="Gramene" id="TVU50095">
    <property type="protein sequence ID" value="TVU50095"/>
    <property type="gene ID" value="EJB05_01452"/>
</dbReference>
<dbReference type="EMBL" id="RWGY01000002">
    <property type="protein sequence ID" value="TVU50095.1"/>
    <property type="molecule type" value="Genomic_DNA"/>
</dbReference>
<dbReference type="InterPro" id="IPR009834">
    <property type="entry name" value="Ureide_permease"/>
</dbReference>
<feature type="transmembrane region" description="Helical" evidence="9">
    <location>
        <begin position="144"/>
        <end position="165"/>
    </location>
</feature>
<evidence type="ECO:0000256" key="5">
    <source>
        <dbReference type="ARBA" id="ARBA00022741"/>
    </source>
</evidence>
<dbReference type="PANTHER" id="PTHR31081:SF8">
    <property type="entry name" value="OS12G0503300 PROTEIN"/>
    <property type="match status" value="1"/>
</dbReference>
<feature type="transmembrane region" description="Helical" evidence="9">
    <location>
        <begin position="43"/>
        <end position="63"/>
    </location>
</feature>
<dbReference type="GO" id="GO:0016020">
    <property type="term" value="C:membrane"/>
    <property type="evidence" value="ECO:0007669"/>
    <property type="project" value="UniProtKB-SubCell"/>
</dbReference>
<evidence type="ECO:0000256" key="1">
    <source>
        <dbReference type="ARBA" id="ARBA00004141"/>
    </source>
</evidence>
<dbReference type="OrthoDB" id="1910534at2759"/>
<keyword evidence="7 9" id="KW-1133">Transmembrane helix</keyword>
<sequence>MLVVEDRGGAVALMLASLFLLGTWPALLTLLERRGRLPQHTFLDYALTNLLAAVVLAAAFGQAGESKPDVPNFFRQLTQIPDNWPSVLCAMAGSITLGLGSVVVQYAWAFAGLSVTNIICSSLTVVLGTTVNYFLDGRINRAEILFPGVACFLVAVFLGAAVHSSNAKDDEEKLSVSGRHFCTKKYFLLRSISLMSTFIFACRKSRGIELSSDVDDADKAKLLPDPEELENDDYDDDKTSGEAKAGTAEYIIQVEKTRSIKVFGSNRFLGLSLVFLAGVCSSLFSPAINLAINDQWHALREGVPHLVVYTAFFYFSISCFSLGAGLNIWLLYRPMAGVPASTIEAYARDWNGRHWALLAGLLCGFGNGFQFMGGQAAGYAAADAVQALPLVSTIWGVILFGEYRRSSRKTYLLLTAMLLMFAIAVVVLMASAGHRKAYNSNAKFFVTLHG</sequence>
<feature type="transmembrane region" description="Helical" evidence="9">
    <location>
        <begin position="312"/>
        <end position="332"/>
    </location>
</feature>
<feature type="transmembrane region" description="Helical" evidence="9">
    <location>
        <begin position="106"/>
        <end position="135"/>
    </location>
</feature>
<evidence type="ECO:0000256" key="2">
    <source>
        <dbReference type="ARBA" id="ARBA00005931"/>
    </source>
</evidence>
<organism evidence="10 11">
    <name type="scientific">Eragrostis curvula</name>
    <name type="common">weeping love grass</name>
    <dbReference type="NCBI Taxonomy" id="38414"/>
    <lineage>
        <taxon>Eukaryota</taxon>
        <taxon>Viridiplantae</taxon>
        <taxon>Streptophyta</taxon>
        <taxon>Embryophyta</taxon>
        <taxon>Tracheophyta</taxon>
        <taxon>Spermatophyta</taxon>
        <taxon>Magnoliopsida</taxon>
        <taxon>Liliopsida</taxon>
        <taxon>Poales</taxon>
        <taxon>Poaceae</taxon>
        <taxon>PACMAD clade</taxon>
        <taxon>Chloridoideae</taxon>
        <taxon>Eragrostideae</taxon>
        <taxon>Eragrostidinae</taxon>
        <taxon>Eragrostis</taxon>
    </lineage>
</organism>
<proteinExistence type="inferred from homology"/>
<evidence type="ECO:0000256" key="7">
    <source>
        <dbReference type="ARBA" id="ARBA00022989"/>
    </source>
</evidence>
<comment type="caution">
    <text evidence="10">The sequence shown here is derived from an EMBL/GenBank/DDBJ whole genome shotgun (WGS) entry which is preliminary data.</text>
</comment>
<keyword evidence="11" id="KW-1185">Reference proteome</keyword>
<evidence type="ECO:0000256" key="9">
    <source>
        <dbReference type="SAM" id="Phobius"/>
    </source>
</evidence>
<comment type="similarity">
    <text evidence="2">Belongs to the plant ureide permease (TC 2.A.7.19) family.</text>
</comment>
<dbReference type="Proteomes" id="UP000324897">
    <property type="component" value="Chromosome 6"/>
</dbReference>
<comment type="subcellular location">
    <subcellularLocation>
        <location evidence="1">Membrane</location>
        <topology evidence="1">Multi-pass membrane protein</topology>
    </subcellularLocation>
</comment>
<gene>
    <name evidence="10" type="ORF">EJB05_01452</name>
</gene>
<keyword evidence="4 9" id="KW-0812">Transmembrane</keyword>